<evidence type="ECO:0000313" key="2">
    <source>
        <dbReference type="Proteomes" id="UP000030661"/>
    </source>
</evidence>
<name>A0A081C6Z2_VECG1</name>
<gene>
    <name evidence="1" type="ORF">U27_00238</name>
</gene>
<accession>A0A081C6Z2</accession>
<proteinExistence type="predicted"/>
<keyword evidence="2" id="KW-1185">Reference proteome</keyword>
<dbReference type="Proteomes" id="UP000030661">
    <property type="component" value="Unassembled WGS sequence"/>
</dbReference>
<reference evidence="1" key="1">
    <citation type="journal article" date="2015" name="PeerJ">
        <title>First genomic representation of candidate bacterial phylum KSB3 points to enhanced environmental sensing as a trigger of wastewater bulking.</title>
        <authorList>
            <person name="Sekiguchi Y."/>
            <person name="Ohashi A."/>
            <person name="Parks D.H."/>
            <person name="Yamauchi T."/>
            <person name="Tyson G.W."/>
            <person name="Hugenholtz P."/>
        </authorList>
    </citation>
    <scope>NUCLEOTIDE SEQUENCE [LARGE SCALE GENOMIC DNA]</scope>
</reference>
<sequence>MLYEGATIGVIQVLDKNLNRLIGVEPFSGTIIGEKQETVK</sequence>
<evidence type="ECO:0000313" key="1">
    <source>
        <dbReference type="EMBL" id="GAK60347.1"/>
    </source>
</evidence>
<dbReference type="EMBL" id="DF820472">
    <property type="protein sequence ID" value="GAK60347.1"/>
    <property type="molecule type" value="Genomic_DNA"/>
</dbReference>
<dbReference type="AlphaFoldDB" id="A0A081C6Z2"/>
<protein>
    <submittedName>
        <fullName evidence="1">Uncharacterized protein</fullName>
    </submittedName>
</protein>
<dbReference type="HOGENOM" id="CLU_3285441_0_0_0"/>
<organism evidence="1">
    <name type="scientific">Vecturithrix granuli</name>
    <dbReference type="NCBI Taxonomy" id="1499967"/>
    <lineage>
        <taxon>Bacteria</taxon>
        <taxon>Candidatus Moduliflexota</taxon>
        <taxon>Candidatus Vecturitrichia</taxon>
        <taxon>Candidatus Vecturitrichales</taxon>
        <taxon>Candidatus Vecturitrichaceae</taxon>
        <taxon>Candidatus Vecturithrix</taxon>
    </lineage>
</organism>